<keyword evidence="2" id="KW-1133">Transmembrane helix</keyword>
<sequence>MGIKFLGPSQKQTMGISKTSSRTVFLFWDIQVLLHSTDEFGIIQDNTYEWGKGFNPQQTTGLETNDPGKQMNWGEFVDKILEKVAGQVLSRKGNEMNNHQWTRQEWASALGQDEGVNTPLDKCPSGKRILFVIMCIITGLIEGQTNQTQIFIDRAKGCHTVDTGLEFTRKNWTEWIGHGGNRSQGQMEICSQSGGYDGCQHASIALILSIYQALRGFCPQCGPYKLSYWLKRSADEVESEGEKYCYFKERDEICNDSDSSDHPRQVLITKGEKLSFLDRQQVHDIAEVLRSKSKKQEILLEPVVLLPKPSENSIPSACNGTTSEESRIKCRDEFSKEVSVSPEHTTDSESSALADQEKGLVKQLNRQGKPQNGEVKTSMSDVPPVGGLLSGRSEEDKSDMEDKRLPPSEDSSPEDVKTSGLEFLSSLLESWSLLAGGVIVICLIGSSAYGLWRIFRGKGRKSRGVKGAGRRNKYEVAYR</sequence>
<dbReference type="RefSeq" id="XP_008818955.1">
    <property type="nucleotide sequence ID" value="XM_008820733.1"/>
</dbReference>
<accession>W6ZU33</accession>
<dbReference type="Proteomes" id="UP000030640">
    <property type="component" value="Unassembled WGS sequence"/>
</dbReference>
<dbReference type="VEuPathDB" id="PlasmoDB:C922_05161"/>
<feature type="transmembrane region" description="Helical" evidence="2">
    <location>
        <begin position="431"/>
        <end position="452"/>
    </location>
</feature>
<reference evidence="3 4" key="1">
    <citation type="submission" date="2013-02" db="EMBL/GenBank/DDBJ databases">
        <title>The Genome Sequence of Plasmodium inui San Antonio 1.</title>
        <authorList>
            <consortium name="The Broad Institute Genome Sequencing Platform"/>
            <consortium name="The Broad Institute Genome Sequencing Center for Infectious Disease"/>
            <person name="Neafsey D."/>
            <person name="Cheeseman I."/>
            <person name="Volkman S."/>
            <person name="Adams J."/>
            <person name="Walker B."/>
            <person name="Young S.K."/>
            <person name="Zeng Q."/>
            <person name="Gargeya S."/>
            <person name="Fitzgerald M."/>
            <person name="Haas B."/>
            <person name="Abouelleil A."/>
            <person name="Alvarado L."/>
            <person name="Arachchi H.M."/>
            <person name="Berlin A.M."/>
            <person name="Chapman S.B."/>
            <person name="Dewar J."/>
            <person name="Goldberg J."/>
            <person name="Griggs A."/>
            <person name="Gujja S."/>
            <person name="Hansen M."/>
            <person name="Howarth C."/>
            <person name="Imamovic A."/>
            <person name="Larimer J."/>
            <person name="McCowan C."/>
            <person name="Murphy C."/>
            <person name="Neiman D."/>
            <person name="Pearson M."/>
            <person name="Priest M."/>
            <person name="Roberts A."/>
            <person name="Saif S."/>
            <person name="Shea T."/>
            <person name="Sisk P."/>
            <person name="Sykes S."/>
            <person name="Wortman J."/>
            <person name="Nusbaum C."/>
            <person name="Birren B."/>
        </authorList>
    </citation>
    <scope>NUCLEOTIDE SEQUENCE [LARGE SCALE GENOMIC DNA]</scope>
    <source>
        <strain evidence="3 4">San Antonio 1</strain>
    </source>
</reference>
<protein>
    <submittedName>
        <fullName evidence="3">Uncharacterized protein</fullName>
    </submittedName>
</protein>
<keyword evidence="4" id="KW-1185">Reference proteome</keyword>
<name>W6ZU33_9APIC</name>
<feature type="region of interest" description="Disordered" evidence="1">
    <location>
        <begin position="334"/>
        <end position="417"/>
    </location>
</feature>
<evidence type="ECO:0000313" key="4">
    <source>
        <dbReference type="Proteomes" id="UP000030640"/>
    </source>
</evidence>
<dbReference type="GeneID" id="20040435"/>
<dbReference type="AlphaFoldDB" id="W6ZU33"/>
<evidence type="ECO:0000256" key="1">
    <source>
        <dbReference type="SAM" id="MobiDB-lite"/>
    </source>
</evidence>
<feature type="compositionally biased region" description="Basic and acidic residues" evidence="1">
    <location>
        <begin position="392"/>
        <end position="407"/>
    </location>
</feature>
<keyword evidence="2" id="KW-0812">Transmembrane</keyword>
<evidence type="ECO:0000256" key="2">
    <source>
        <dbReference type="SAM" id="Phobius"/>
    </source>
</evidence>
<gene>
    <name evidence="3" type="ORF">C922_05161</name>
</gene>
<evidence type="ECO:0000313" key="3">
    <source>
        <dbReference type="EMBL" id="EUD64447.1"/>
    </source>
</evidence>
<proteinExistence type="predicted"/>
<feature type="compositionally biased region" description="Polar residues" evidence="1">
    <location>
        <begin position="364"/>
        <end position="380"/>
    </location>
</feature>
<dbReference type="EMBL" id="KI965501">
    <property type="protein sequence ID" value="EUD64447.1"/>
    <property type="molecule type" value="Genomic_DNA"/>
</dbReference>
<organism evidence="3 4">
    <name type="scientific">Plasmodium inui San Antonio 1</name>
    <dbReference type="NCBI Taxonomy" id="1237626"/>
    <lineage>
        <taxon>Eukaryota</taxon>
        <taxon>Sar</taxon>
        <taxon>Alveolata</taxon>
        <taxon>Apicomplexa</taxon>
        <taxon>Aconoidasida</taxon>
        <taxon>Haemosporida</taxon>
        <taxon>Plasmodiidae</taxon>
        <taxon>Plasmodium</taxon>
        <taxon>Plasmodium (Plasmodium)</taxon>
    </lineage>
</organism>
<keyword evidence="2" id="KW-0472">Membrane</keyword>